<organism evidence="1 2">
    <name type="scientific">Actinoplanes derwentensis</name>
    <dbReference type="NCBI Taxonomy" id="113562"/>
    <lineage>
        <taxon>Bacteria</taxon>
        <taxon>Bacillati</taxon>
        <taxon>Actinomycetota</taxon>
        <taxon>Actinomycetes</taxon>
        <taxon>Micromonosporales</taxon>
        <taxon>Micromonosporaceae</taxon>
        <taxon>Actinoplanes</taxon>
    </lineage>
</organism>
<reference evidence="1 2" key="1">
    <citation type="submission" date="2016-10" db="EMBL/GenBank/DDBJ databases">
        <authorList>
            <person name="de Groot N.N."/>
        </authorList>
    </citation>
    <scope>NUCLEOTIDE SEQUENCE [LARGE SCALE GENOMIC DNA]</scope>
    <source>
        <strain evidence="1 2">DSM 43941</strain>
    </source>
</reference>
<dbReference type="AlphaFoldDB" id="A0A1H2D6Q8"/>
<name>A0A1H2D6Q8_9ACTN</name>
<accession>A0A1H2D6Q8</accession>
<dbReference type="Proteomes" id="UP000198688">
    <property type="component" value="Chromosome I"/>
</dbReference>
<sequence length="29" mass="3152">MCSAPPWAASKAIVTSVCVRRVRFSLSDL</sequence>
<keyword evidence="2" id="KW-1185">Reference proteome</keyword>
<protein>
    <submittedName>
        <fullName evidence="1">Uncharacterized protein</fullName>
    </submittedName>
</protein>
<evidence type="ECO:0000313" key="1">
    <source>
        <dbReference type="EMBL" id="SDT78423.1"/>
    </source>
</evidence>
<gene>
    <name evidence="1" type="ORF">SAMN04489716_8367</name>
</gene>
<proteinExistence type="predicted"/>
<evidence type="ECO:0000313" key="2">
    <source>
        <dbReference type="Proteomes" id="UP000198688"/>
    </source>
</evidence>
<dbReference type="EMBL" id="LT629758">
    <property type="protein sequence ID" value="SDT78423.1"/>
    <property type="molecule type" value="Genomic_DNA"/>
</dbReference>